<dbReference type="InterPro" id="IPR050237">
    <property type="entry name" value="ATP-dep_AMP-bd_enzyme"/>
</dbReference>
<dbReference type="Pfam" id="PF13193">
    <property type="entry name" value="AMP-binding_C"/>
    <property type="match status" value="1"/>
</dbReference>
<protein>
    <submittedName>
        <fullName evidence="5">Long-chain acyl-CoA synthetase</fullName>
    </submittedName>
</protein>
<name>A0A1H0WVU2_9ACTN</name>
<reference evidence="6" key="1">
    <citation type="submission" date="2016-10" db="EMBL/GenBank/DDBJ databases">
        <authorList>
            <person name="Varghese N."/>
            <person name="Submissions S."/>
        </authorList>
    </citation>
    <scope>NUCLEOTIDE SEQUENCE [LARGE SCALE GENOMIC DNA]</scope>
    <source>
        <strain evidence="6">DSM 46732</strain>
    </source>
</reference>
<evidence type="ECO:0000313" key="6">
    <source>
        <dbReference type="Proteomes" id="UP000199497"/>
    </source>
</evidence>
<dbReference type="RefSeq" id="WP_092604322.1">
    <property type="nucleotide sequence ID" value="NZ_FNJR01000016.1"/>
</dbReference>
<keyword evidence="6" id="KW-1185">Reference proteome</keyword>
<proteinExistence type="inferred from homology"/>
<evidence type="ECO:0000259" key="3">
    <source>
        <dbReference type="Pfam" id="PF00501"/>
    </source>
</evidence>
<accession>A0A1H0WVU2</accession>
<comment type="similarity">
    <text evidence="1">Belongs to the ATP-dependent AMP-binding enzyme family.</text>
</comment>
<dbReference type="Pfam" id="PF00501">
    <property type="entry name" value="AMP-binding"/>
    <property type="match status" value="1"/>
</dbReference>
<evidence type="ECO:0000313" key="5">
    <source>
        <dbReference type="EMBL" id="SDP94719.1"/>
    </source>
</evidence>
<gene>
    <name evidence="5" type="ORF">SAMN04487905_11665</name>
</gene>
<keyword evidence="2" id="KW-0436">Ligase</keyword>
<dbReference type="PANTHER" id="PTHR43767">
    <property type="entry name" value="LONG-CHAIN-FATTY-ACID--COA LIGASE"/>
    <property type="match status" value="1"/>
</dbReference>
<dbReference type="InterPro" id="IPR000873">
    <property type="entry name" value="AMP-dep_synth/lig_dom"/>
</dbReference>
<feature type="domain" description="AMP-binding enzyme C-terminal" evidence="4">
    <location>
        <begin position="467"/>
        <end position="542"/>
    </location>
</feature>
<dbReference type="PANTHER" id="PTHR43767:SF1">
    <property type="entry name" value="NONRIBOSOMAL PEPTIDE SYNTHASE PES1 (EUROFUNG)-RELATED"/>
    <property type="match status" value="1"/>
</dbReference>
<dbReference type="EMBL" id="FNJR01000016">
    <property type="protein sequence ID" value="SDP94719.1"/>
    <property type="molecule type" value="Genomic_DNA"/>
</dbReference>
<dbReference type="AlphaFoldDB" id="A0A1H0WVU2"/>
<evidence type="ECO:0000256" key="1">
    <source>
        <dbReference type="ARBA" id="ARBA00006432"/>
    </source>
</evidence>
<evidence type="ECO:0000256" key="2">
    <source>
        <dbReference type="ARBA" id="ARBA00022598"/>
    </source>
</evidence>
<dbReference type="InterPro" id="IPR045851">
    <property type="entry name" value="AMP-bd_C_sf"/>
</dbReference>
<feature type="domain" description="AMP-dependent synthetase/ligase" evidence="3">
    <location>
        <begin position="37"/>
        <end position="417"/>
    </location>
</feature>
<dbReference type="Gene3D" id="3.30.300.30">
    <property type="match status" value="1"/>
</dbReference>
<dbReference type="Proteomes" id="UP000199497">
    <property type="component" value="Unassembled WGS sequence"/>
</dbReference>
<evidence type="ECO:0000259" key="4">
    <source>
        <dbReference type="Pfam" id="PF13193"/>
    </source>
</evidence>
<dbReference type="STRING" id="405564.SAMN04487905_11665"/>
<dbReference type="InterPro" id="IPR042099">
    <property type="entry name" value="ANL_N_sf"/>
</dbReference>
<dbReference type="OrthoDB" id="9803968at2"/>
<organism evidence="5 6">
    <name type="scientific">Actinopolyspora xinjiangensis</name>
    <dbReference type="NCBI Taxonomy" id="405564"/>
    <lineage>
        <taxon>Bacteria</taxon>
        <taxon>Bacillati</taxon>
        <taxon>Actinomycetota</taxon>
        <taxon>Actinomycetes</taxon>
        <taxon>Actinopolysporales</taxon>
        <taxon>Actinopolysporaceae</taxon>
        <taxon>Actinopolyspora</taxon>
    </lineage>
</organism>
<dbReference type="InterPro" id="IPR025110">
    <property type="entry name" value="AMP-bd_C"/>
</dbReference>
<dbReference type="SUPFAM" id="SSF56801">
    <property type="entry name" value="Acetyl-CoA synthetase-like"/>
    <property type="match status" value="1"/>
</dbReference>
<sequence>MSSVYDQRPWLDRYAENEPADITPPYEDMLSVLADTRSRFPERVALTYFGTEITYRELDELANGVAHHLVDKGFGGGDRLAVYLQNVPQFAVAVLAGWKLGGIVVPLNPMYRSHELTTVLGDAQPVAVVSSERGWHDVLGEVASANGVTVALTTSELDLAAEHEGTPLCSLERDRPEETDDLLETAAARRTATPPAIRVHPDDIALLTYTSGTGGAPKGATNTHRNLSFNTQAFTRRAGSEEGSGMIALAPLFHITGLVCQFGAVLALGGRLDLVYRFEPSVVLRALRRWRPRYMIGPSTAYTALMNHPEVSADDFRSFEQVYAGGAPLPSAMVERFRAEFGLYIRNGYGLTETTATATSVPPHLEAPVDEETGTISVGVPTFNCVLRVVDDDGVDLPVRSVGEIVVEGPMVVPSYWNRPEQTEVALPEGRLHTGDVGFMDEQGWFYVVDRKKDMINASGFKIWPREVEDVLYSHPSVREAAVVGVPDSYRGETVRAYVSLVPGRTATAEELAEHCKQRLAAYKYPREVELLEELPKTATGKILRRRLRDEARG</sequence>
<dbReference type="GO" id="GO:0016878">
    <property type="term" value="F:acid-thiol ligase activity"/>
    <property type="evidence" value="ECO:0007669"/>
    <property type="project" value="UniProtKB-ARBA"/>
</dbReference>
<dbReference type="FunFam" id="3.30.300.30:FF:000008">
    <property type="entry name" value="2,3-dihydroxybenzoate-AMP ligase"/>
    <property type="match status" value="1"/>
</dbReference>
<dbReference type="Gene3D" id="3.40.50.12780">
    <property type="entry name" value="N-terminal domain of ligase-like"/>
    <property type="match status" value="1"/>
</dbReference>